<dbReference type="EMBL" id="LT896721">
    <property type="protein sequence ID" value="SNB54344.1"/>
    <property type="molecule type" value="Genomic_DNA"/>
</dbReference>
<organismHost>
    <name type="scientific">Bos taurus</name>
    <name type="common">Bovine</name>
    <dbReference type="NCBI Taxonomy" id="9913"/>
</organismHost>
<organismHost>
    <name type="scientific">Microtus agrestis</name>
    <name type="common">Short-tailed field vole</name>
    <dbReference type="NCBI Taxonomy" id="29092"/>
</organismHost>
<sequence>MITLLLSIFLSLMYVGVDPVGQFITKLLKPSALNIPSFTYIFLVLELHDDTSSNIIGSDQKHWLLFLLVQKLA</sequence>
<name>A0A212Q4W4_COWPX</name>
<accession>A0A212Q4W4</accession>
<organismHost>
    <name type="scientific">Loxodonta africana</name>
    <name type="common">African elephant</name>
    <dbReference type="NCBI Taxonomy" id="9785"/>
</organismHost>
<protein>
    <submittedName>
        <fullName evidence="2">Uncharacterized protein</fullName>
    </submittedName>
</protein>
<evidence type="ECO:0000313" key="1">
    <source>
        <dbReference type="EMBL" id="CAB5514208.1"/>
    </source>
</evidence>
<organismHost>
    <name type="scientific">Mus musculus</name>
    <name type="common">Mouse</name>
    <dbReference type="NCBI Taxonomy" id="10090"/>
</organismHost>
<reference evidence="1" key="2">
    <citation type="submission" date="2020-05" db="EMBL/GenBank/DDBJ databases">
        <authorList>
            <consortium name="IVD NGS Lab"/>
        </authorList>
    </citation>
    <scope>NUCLEOTIDE SEQUENCE [LARGE SCALE GENOMIC DNA]</scope>
    <source>
        <strain evidence="1">GerMygEK 938/17</strain>
    </source>
</reference>
<gene>
    <name evidence="2" type="primary">gCPXV0006</name>
</gene>
<dbReference type="Proteomes" id="UP000272857">
    <property type="component" value="Segment"/>
</dbReference>
<dbReference type="EMBL" id="LR812035">
    <property type="protein sequence ID" value="CAB5514208.1"/>
    <property type="molecule type" value="Genomic_DNA"/>
</dbReference>
<reference evidence="2" key="1">
    <citation type="submission" date="2017-06" db="EMBL/GenBank/DDBJ databases">
        <authorList>
            <person name="Kim H.J."/>
            <person name="Triplett B.A."/>
        </authorList>
    </citation>
    <scope>NUCLEOTIDE SEQUENCE</scope>
    <source>
        <strain evidence="2">Ger 2010 MKY</strain>
    </source>
</reference>
<proteinExistence type="predicted"/>
<organismHost>
    <name type="scientific">Homo sapiens</name>
    <name type="common">Human</name>
    <dbReference type="NCBI Taxonomy" id="9606"/>
</organismHost>
<dbReference type="Proteomes" id="UP000509403">
    <property type="component" value="Segment"/>
</dbReference>
<organismHost>
    <name type="scientific">Apodemus sylvaticus</name>
    <name type="common">European woodmouse</name>
    <dbReference type="NCBI Taxonomy" id="10129"/>
</organismHost>
<organismHost>
    <name type="scientific">Myodes glareolus</name>
    <name type="common">Bank vole</name>
    <name type="synonym">Clethrionomys glareolus</name>
    <dbReference type="NCBI Taxonomy" id="447135"/>
</organismHost>
<organismHost>
    <name type="scientific">Felis catus</name>
    <name type="common">Cat</name>
    <name type="synonym">Felis silvestris catus</name>
    <dbReference type="NCBI Taxonomy" id="9685"/>
</organismHost>
<organism evidence="2">
    <name type="scientific">Cowpox virus</name>
    <name type="common">CPV</name>
    <dbReference type="NCBI Taxonomy" id="10243"/>
    <lineage>
        <taxon>Viruses</taxon>
        <taxon>Varidnaviria</taxon>
        <taxon>Bamfordvirae</taxon>
        <taxon>Nucleocytoviricota</taxon>
        <taxon>Pokkesviricetes</taxon>
        <taxon>Chitovirales</taxon>
        <taxon>Poxviridae</taxon>
        <taxon>Chordopoxvirinae</taxon>
        <taxon>Orthopoxvirus</taxon>
        <taxon>Orthopoxvirus cowpox</taxon>
    </lineage>
</organism>
<evidence type="ECO:0000313" key="2">
    <source>
        <dbReference type="EMBL" id="SNB54344.1"/>
    </source>
</evidence>